<keyword evidence="2" id="KW-0805">Transcription regulation</keyword>
<feature type="compositionally biased region" description="Polar residues" evidence="5">
    <location>
        <begin position="237"/>
        <end position="248"/>
    </location>
</feature>
<dbReference type="GO" id="GO:0005634">
    <property type="term" value="C:nucleus"/>
    <property type="evidence" value="ECO:0007669"/>
    <property type="project" value="TreeGrafter"/>
</dbReference>
<dbReference type="Gene3D" id="1.10.150.60">
    <property type="entry name" value="ARID DNA-binding domain"/>
    <property type="match status" value="1"/>
</dbReference>
<keyword evidence="8" id="KW-1185">Reference proteome</keyword>
<dbReference type="InterPro" id="IPR001606">
    <property type="entry name" value="ARID_dom"/>
</dbReference>
<evidence type="ECO:0000259" key="6">
    <source>
        <dbReference type="PROSITE" id="PS51011"/>
    </source>
</evidence>
<gene>
    <name evidence="7" type="ORF">SCP_0112020</name>
</gene>
<dbReference type="RefSeq" id="XP_027609230.1">
    <property type="nucleotide sequence ID" value="XM_027753429.1"/>
</dbReference>
<proteinExistence type="predicted"/>
<feature type="compositionally biased region" description="Basic and acidic residues" evidence="5">
    <location>
        <begin position="372"/>
        <end position="386"/>
    </location>
</feature>
<evidence type="ECO:0000313" key="8">
    <source>
        <dbReference type="Proteomes" id="UP000287166"/>
    </source>
</evidence>
<feature type="compositionally biased region" description="Low complexity" evidence="5">
    <location>
        <begin position="279"/>
        <end position="294"/>
    </location>
</feature>
<dbReference type="InterPro" id="IPR036431">
    <property type="entry name" value="ARID_dom_sf"/>
</dbReference>
<feature type="compositionally biased region" description="Basic and acidic residues" evidence="5">
    <location>
        <begin position="47"/>
        <end position="57"/>
    </location>
</feature>
<dbReference type="AlphaFoldDB" id="A0A401G839"/>
<dbReference type="PROSITE" id="PS51011">
    <property type="entry name" value="ARID"/>
    <property type="match status" value="1"/>
</dbReference>
<dbReference type="STRING" id="139825.A0A401G839"/>
<dbReference type="InParanoid" id="A0A401G839"/>
<dbReference type="GO" id="GO:0006325">
    <property type="term" value="P:chromatin organization"/>
    <property type="evidence" value="ECO:0007669"/>
    <property type="project" value="UniProtKB-KW"/>
</dbReference>
<sequence length="919" mass="100989">MSFGLDQYTAKQMAALQATSLAKAGNRSAPGGTSVPYFGGMQSSAHPRPDAPQDPRHSLGALSDFQQPGHHPNPNNMQASNAAMQHMLQMQKKRQWLQGLANVMNQRNAPLPPPLTGVPYPATFDPTHSLWKNLDIVDIGVVRLASKEVDLYKLWAVVLQAGGGSKLTQQNMWSAVLPYFDLPEQFPVPQSNGQQSVAIVLSNYYVTILGPFEEAYRRNIMREQQQRGLMHSRMPSGGQQHAPGSSQVRPGAPNMPPQMASISGLAGNSMNSNLMGLNQASSSQAVDSSVQSASGGQFSTPAIPPTPRLPSHPPSTGLSGAAASLGLPSADSLMSNPAIPQHGSQSNVSFSNGLDVATSALEHGIDRKRKMRESEEADAKRQKTEGPEAGPSVGLERGSAPPIPALSSHVAPTAPPTTTRVPRQPQRRKIEYVPLAREIETAGGRDLDMIQHEYVRASHRPLKDFNEWGQVDIEALTMSLRSRISTELSYALTTFTMLTLMRSSQKDGFPVSHTPDLFEEVLDLLEDVAFDGADDEDDVLDGPAPSSIRTHRELVNMLFEDSTRPFAGLDPRQGMKDPNIGLRQRPGDIVLSVVNILRNLSMTPENQDFLAKHDRLLTIVFRLCNLAPSKPDVLPTAASPALTLSDLITVRKDVVYTLMNIAGFVDLSKTSSHRPQVLRNVRRAFELLSSYLSDQIEAVSPFACMLQSGIPPAMHQPKPPSLADNALEAFTRLIQPDDNRHVLAQSVPSEWLWTLMEALVHRLPVSDSDFQVVMRDVWLSYIEKLVMAIYCIAFLAPPQLKKRIKTDRTLGFTKIMLRLVKKFTIYSPPDVRVYFVISVRRAIESMKLIDDAEDSFDTSQSAMPSLSFGMGYGEHGESRVEKGMGLLSGYQEEITWGLMMQRDVDETMFSELESLVRVG</sequence>
<dbReference type="GO" id="GO:0006357">
    <property type="term" value="P:regulation of transcription by RNA polymerase II"/>
    <property type="evidence" value="ECO:0007669"/>
    <property type="project" value="TreeGrafter"/>
</dbReference>
<evidence type="ECO:0000256" key="4">
    <source>
        <dbReference type="ARBA" id="ARBA00023242"/>
    </source>
</evidence>
<keyword evidence="4" id="KW-0539">Nucleus</keyword>
<dbReference type="CDD" id="cd16100">
    <property type="entry name" value="ARID"/>
    <property type="match status" value="1"/>
</dbReference>
<feature type="region of interest" description="Disordered" evidence="5">
    <location>
        <begin position="361"/>
        <end position="426"/>
    </location>
</feature>
<dbReference type="SUPFAM" id="SSF46774">
    <property type="entry name" value="ARID-like"/>
    <property type="match status" value="1"/>
</dbReference>
<dbReference type="SMART" id="SM01014">
    <property type="entry name" value="ARID"/>
    <property type="match status" value="1"/>
</dbReference>
<dbReference type="EMBL" id="BFAD01000001">
    <property type="protein sequence ID" value="GBE78317.1"/>
    <property type="molecule type" value="Genomic_DNA"/>
</dbReference>
<evidence type="ECO:0000256" key="2">
    <source>
        <dbReference type="ARBA" id="ARBA00023015"/>
    </source>
</evidence>
<accession>A0A401G839</accession>
<feature type="compositionally biased region" description="Pro residues" evidence="5">
    <location>
        <begin position="302"/>
        <end position="313"/>
    </location>
</feature>
<evidence type="ECO:0000256" key="1">
    <source>
        <dbReference type="ARBA" id="ARBA00022853"/>
    </source>
</evidence>
<protein>
    <recommendedName>
        <fullName evidence="6">ARID domain-containing protein</fullName>
    </recommendedName>
</protein>
<evidence type="ECO:0000256" key="3">
    <source>
        <dbReference type="ARBA" id="ARBA00023163"/>
    </source>
</evidence>
<dbReference type="OrthoDB" id="1938591at2759"/>
<dbReference type="InterPro" id="IPR016024">
    <property type="entry name" value="ARM-type_fold"/>
</dbReference>
<feature type="compositionally biased region" description="Polar residues" evidence="5">
    <location>
        <begin position="266"/>
        <end position="278"/>
    </location>
</feature>
<comment type="caution">
    <text evidence="7">The sequence shown here is derived from an EMBL/GenBank/DDBJ whole genome shotgun (WGS) entry which is preliminary data.</text>
</comment>
<dbReference type="SUPFAM" id="SSF48371">
    <property type="entry name" value="ARM repeat"/>
    <property type="match status" value="1"/>
</dbReference>
<dbReference type="GeneID" id="38775234"/>
<feature type="region of interest" description="Disordered" evidence="5">
    <location>
        <begin position="21"/>
        <end position="78"/>
    </location>
</feature>
<evidence type="ECO:0000256" key="5">
    <source>
        <dbReference type="SAM" id="MobiDB-lite"/>
    </source>
</evidence>
<dbReference type="InterPro" id="IPR051232">
    <property type="entry name" value="ARID/SWI1_ChromRemod"/>
</dbReference>
<dbReference type="InterPro" id="IPR033388">
    <property type="entry name" value="BAF250_C"/>
</dbReference>
<dbReference type="Proteomes" id="UP000287166">
    <property type="component" value="Unassembled WGS sequence"/>
</dbReference>
<evidence type="ECO:0000313" key="7">
    <source>
        <dbReference type="EMBL" id="GBE78317.1"/>
    </source>
</evidence>
<feature type="compositionally biased region" description="Low complexity" evidence="5">
    <location>
        <begin position="410"/>
        <end position="424"/>
    </location>
</feature>
<feature type="compositionally biased region" description="Low complexity" evidence="5">
    <location>
        <begin position="314"/>
        <end position="324"/>
    </location>
</feature>
<feature type="domain" description="ARID" evidence="6">
    <location>
        <begin position="90"/>
        <end position="217"/>
    </location>
</feature>
<dbReference type="GO" id="GO:0000976">
    <property type="term" value="F:transcription cis-regulatory region binding"/>
    <property type="evidence" value="ECO:0007669"/>
    <property type="project" value="TreeGrafter"/>
</dbReference>
<keyword evidence="1" id="KW-0156">Chromatin regulator</keyword>
<dbReference type="Pfam" id="PF01388">
    <property type="entry name" value="ARID"/>
    <property type="match status" value="1"/>
</dbReference>
<dbReference type="PANTHER" id="PTHR13964">
    <property type="entry name" value="RBP-RELATED"/>
    <property type="match status" value="1"/>
</dbReference>
<dbReference type="PANTHER" id="PTHR13964:SF27">
    <property type="entry name" value="HAT-TRICK, ISOFORM D"/>
    <property type="match status" value="1"/>
</dbReference>
<name>A0A401G839_9APHY</name>
<reference evidence="7 8" key="1">
    <citation type="journal article" date="2018" name="Sci. Rep.">
        <title>Genome sequence of the cauliflower mushroom Sparassis crispa (Hanabiratake) and its association with beneficial usage.</title>
        <authorList>
            <person name="Kiyama R."/>
            <person name="Furutani Y."/>
            <person name="Kawaguchi K."/>
            <person name="Nakanishi T."/>
        </authorList>
    </citation>
    <scope>NUCLEOTIDE SEQUENCE [LARGE SCALE GENOMIC DNA]</scope>
</reference>
<dbReference type="Pfam" id="PF12031">
    <property type="entry name" value="BAF250_C"/>
    <property type="match status" value="1"/>
</dbReference>
<organism evidence="7 8">
    <name type="scientific">Sparassis crispa</name>
    <dbReference type="NCBI Taxonomy" id="139825"/>
    <lineage>
        <taxon>Eukaryota</taxon>
        <taxon>Fungi</taxon>
        <taxon>Dikarya</taxon>
        <taxon>Basidiomycota</taxon>
        <taxon>Agaricomycotina</taxon>
        <taxon>Agaricomycetes</taxon>
        <taxon>Polyporales</taxon>
        <taxon>Sparassidaceae</taxon>
        <taxon>Sparassis</taxon>
    </lineage>
</organism>
<feature type="region of interest" description="Disordered" evidence="5">
    <location>
        <begin position="227"/>
        <end position="324"/>
    </location>
</feature>
<keyword evidence="3" id="KW-0804">Transcription</keyword>